<dbReference type="PANTHER" id="PTHR13789:SF318">
    <property type="entry name" value="GERANYLGERANYL DIPHOSPHATE REDUCTASE"/>
    <property type="match status" value="1"/>
</dbReference>
<keyword evidence="5" id="KW-0503">Monooxygenase</keyword>
<evidence type="ECO:0000259" key="6">
    <source>
        <dbReference type="Pfam" id="PF01494"/>
    </source>
</evidence>
<dbReference type="Proteomes" id="UP000094329">
    <property type="component" value="Unassembled WGS sequence"/>
</dbReference>
<proteinExistence type="predicted"/>
<evidence type="ECO:0000313" key="8">
    <source>
        <dbReference type="Proteomes" id="UP000094329"/>
    </source>
</evidence>
<name>A0ABX2ZZ30_9GAMM</name>
<reference evidence="7 8" key="1">
    <citation type="submission" date="2016-08" db="EMBL/GenBank/DDBJ databases">
        <title>Draft genome sequence of Candidatus Piscirickettsia litoralis, from seawater.</title>
        <authorList>
            <person name="Wan X."/>
            <person name="Lee A.J."/>
            <person name="Hou S."/>
            <person name="Donachie S.P."/>
        </authorList>
    </citation>
    <scope>NUCLEOTIDE SEQUENCE [LARGE SCALE GENOMIC DNA]</scope>
    <source>
        <strain evidence="7 8">Y2</strain>
    </source>
</reference>
<protein>
    <recommendedName>
        <fullName evidence="6">FAD-binding domain-containing protein</fullName>
    </recommendedName>
</protein>
<evidence type="ECO:0000256" key="2">
    <source>
        <dbReference type="ARBA" id="ARBA00022630"/>
    </source>
</evidence>
<evidence type="ECO:0000256" key="3">
    <source>
        <dbReference type="ARBA" id="ARBA00022827"/>
    </source>
</evidence>
<accession>A0ABX2ZZ30</accession>
<evidence type="ECO:0000256" key="1">
    <source>
        <dbReference type="ARBA" id="ARBA00001974"/>
    </source>
</evidence>
<dbReference type="SUPFAM" id="SSF51905">
    <property type="entry name" value="FAD/NAD(P)-binding domain"/>
    <property type="match status" value="1"/>
</dbReference>
<dbReference type="InterPro" id="IPR036188">
    <property type="entry name" value="FAD/NAD-bd_sf"/>
</dbReference>
<dbReference type="PROSITE" id="PS51257">
    <property type="entry name" value="PROKAR_LIPOPROTEIN"/>
    <property type="match status" value="1"/>
</dbReference>
<evidence type="ECO:0000256" key="4">
    <source>
        <dbReference type="ARBA" id="ARBA00023002"/>
    </source>
</evidence>
<gene>
    <name evidence="7" type="ORF">BGC07_01050</name>
</gene>
<dbReference type="SUPFAM" id="SSF54373">
    <property type="entry name" value="FAD-linked reductases, C-terminal domain"/>
    <property type="match status" value="1"/>
</dbReference>
<comment type="caution">
    <text evidence="7">The sequence shown here is derived from an EMBL/GenBank/DDBJ whole genome shotgun (WGS) entry which is preliminary data.</text>
</comment>
<dbReference type="InterPro" id="IPR050493">
    <property type="entry name" value="FAD-dep_Monooxygenase_BioMet"/>
</dbReference>
<dbReference type="Pfam" id="PF01494">
    <property type="entry name" value="FAD_binding_3"/>
    <property type="match status" value="1"/>
</dbReference>
<keyword evidence="2" id="KW-0285">Flavoprotein</keyword>
<dbReference type="EMBL" id="MDTU01000001">
    <property type="protein sequence ID" value="ODN41822.1"/>
    <property type="molecule type" value="Genomic_DNA"/>
</dbReference>
<keyword evidence="8" id="KW-1185">Reference proteome</keyword>
<comment type="cofactor">
    <cofactor evidence="1">
        <name>FAD</name>
        <dbReference type="ChEBI" id="CHEBI:57692"/>
    </cofactor>
</comment>
<feature type="domain" description="FAD-binding" evidence="6">
    <location>
        <begin position="13"/>
        <end position="358"/>
    </location>
</feature>
<evidence type="ECO:0000313" key="7">
    <source>
        <dbReference type="EMBL" id="ODN41822.1"/>
    </source>
</evidence>
<keyword evidence="3" id="KW-0274">FAD</keyword>
<organism evidence="7 8">
    <name type="scientific">Piscirickettsia litoralis</name>
    <dbReference type="NCBI Taxonomy" id="1891921"/>
    <lineage>
        <taxon>Bacteria</taxon>
        <taxon>Pseudomonadati</taxon>
        <taxon>Pseudomonadota</taxon>
        <taxon>Gammaproteobacteria</taxon>
        <taxon>Thiotrichales</taxon>
        <taxon>Piscirickettsiaceae</taxon>
        <taxon>Piscirickettsia</taxon>
    </lineage>
</organism>
<evidence type="ECO:0000256" key="5">
    <source>
        <dbReference type="ARBA" id="ARBA00023033"/>
    </source>
</evidence>
<dbReference type="Gene3D" id="3.50.50.60">
    <property type="entry name" value="FAD/NAD(P)-binding domain"/>
    <property type="match status" value="1"/>
</dbReference>
<keyword evidence="4" id="KW-0560">Oxidoreductase</keyword>
<dbReference type="InterPro" id="IPR002938">
    <property type="entry name" value="FAD-bd"/>
</dbReference>
<dbReference type="PRINTS" id="PR00420">
    <property type="entry name" value="RNGMNOXGNASE"/>
</dbReference>
<sequence length="402" mass="44742">MQQVLRANDFNKKVLVAGAGIGGLTAAACLLQAGYDVEIYEAASELAEIGAGIQISANAAKVLHHLGLAEELEKVSVRPKALEFRLYSNAELLHEVPLSKRHTEQYGAPYYHIHRADLHTLLMKKVLSLRPNCIFLNARAVGFKELDTQVQLQLADGRMVNGDLLIGADGVRSEIRKQIVGDAQAKFTGYSAWRATIPVERLPVNFMDRVATLWCGPERHVVMYYLCAGKLLNFVGIVESEDWQEESWVSKSSWQELKKDFAGWHRDIQTAIDLIDKNECYRWALNVRETASKWSIARATLLGDSAHATLPFMAQGAAMAIEDAMILTRSLVSCTDIDVALDVYQRNRMARTTKIVQGSAESGQLYHLATAEEFQAGFAKRNMAKELSSWVYSYDPLVAPLV</sequence>
<dbReference type="RefSeq" id="WP_069311624.1">
    <property type="nucleotide sequence ID" value="NZ_MDTU01000001.1"/>
</dbReference>
<dbReference type="PANTHER" id="PTHR13789">
    <property type="entry name" value="MONOOXYGENASE"/>
    <property type="match status" value="1"/>
</dbReference>